<evidence type="ECO:0000313" key="2">
    <source>
        <dbReference type="Proteomes" id="UP001595957"/>
    </source>
</evidence>
<name>A0ABV9F064_9SPHN</name>
<organism evidence="1 2">
    <name type="scientific">Sphingobium tyrosinilyticum</name>
    <dbReference type="NCBI Taxonomy" id="2715436"/>
    <lineage>
        <taxon>Bacteria</taxon>
        <taxon>Pseudomonadati</taxon>
        <taxon>Pseudomonadota</taxon>
        <taxon>Alphaproteobacteria</taxon>
        <taxon>Sphingomonadales</taxon>
        <taxon>Sphingomonadaceae</taxon>
        <taxon>Sphingobium</taxon>
    </lineage>
</organism>
<dbReference type="EMBL" id="JBHSFZ010000015">
    <property type="protein sequence ID" value="MFC4594325.1"/>
    <property type="molecule type" value="Genomic_DNA"/>
</dbReference>
<keyword evidence="2" id="KW-1185">Reference proteome</keyword>
<reference evidence="2" key="1">
    <citation type="journal article" date="2019" name="Int. J. Syst. Evol. Microbiol.">
        <title>The Global Catalogue of Microorganisms (GCM) 10K type strain sequencing project: providing services to taxonomists for standard genome sequencing and annotation.</title>
        <authorList>
            <consortium name="The Broad Institute Genomics Platform"/>
            <consortium name="The Broad Institute Genome Sequencing Center for Infectious Disease"/>
            <person name="Wu L."/>
            <person name="Ma J."/>
        </authorList>
    </citation>
    <scope>NUCLEOTIDE SEQUENCE [LARGE SCALE GENOMIC DNA]</scope>
    <source>
        <strain evidence="2">NBRC 103632</strain>
    </source>
</reference>
<accession>A0ABV9F064</accession>
<gene>
    <name evidence="1" type="ORF">ACFO3E_08995</name>
</gene>
<dbReference type="RefSeq" id="WP_380803955.1">
    <property type="nucleotide sequence ID" value="NZ_JBHSFZ010000015.1"/>
</dbReference>
<dbReference type="Proteomes" id="UP001595957">
    <property type="component" value="Unassembled WGS sequence"/>
</dbReference>
<sequence length="64" mass="7676">MSTRWRCIDEAESRRRSDQAHLLRDRELLTMRANQVTFADPAAFYRLSEFNPDHHFINDAVMEH</sequence>
<comment type="caution">
    <text evidence="1">The sequence shown here is derived from an EMBL/GenBank/DDBJ whole genome shotgun (WGS) entry which is preliminary data.</text>
</comment>
<protein>
    <submittedName>
        <fullName evidence="1">Uncharacterized protein</fullName>
    </submittedName>
</protein>
<evidence type="ECO:0000313" key="1">
    <source>
        <dbReference type="EMBL" id="MFC4594325.1"/>
    </source>
</evidence>
<proteinExistence type="predicted"/>